<evidence type="ECO:0000259" key="5">
    <source>
        <dbReference type="Pfam" id="PF18962"/>
    </source>
</evidence>
<protein>
    <recommendedName>
        <fullName evidence="8">Peptide-N-glycosidase F N-terminal domain-containing protein</fullName>
    </recommendedName>
</protein>
<feature type="domain" description="Peptide-N-glycosidase F C-terminal" evidence="4">
    <location>
        <begin position="582"/>
        <end position="675"/>
    </location>
</feature>
<dbReference type="Pfam" id="PF18962">
    <property type="entry name" value="Por_Secre_tail"/>
    <property type="match status" value="1"/>
</dbReference>
<evidence type="ECO:0000313" key="7">
    <source>
        <dbReference type="Proteomes" id="UP000057981"/>
    </source>
</evidence>
<dbReference type="InterPro" id="IPR008977">
    <property type="entry name" value="PHM/PNGase_F_dom_sf"/>
</dbReference>
<gene>
    <name evidence="6" type="ORF">APS56_10415</name>
</gene>
<keyword evidence="7" id="KW-1185">Reference proteome</keyword>
<evidence type="ECO:0000256" key="3">
    <source>
        <dbReference type="SAM" id="SignalP"/>
    </source>
</evidence>
<keyword evidence="1 3" id="KW-0732">Signal</keyword>
<feature type="domain" description="Secretion system C-terminal sorting" evidence="5">
    <location>
        <begin position="753"/>
        <end position="826"/>
    </location>
</feature>
<dbReference type="KEGG" id="ahz:APS56_10415"/>
<dbReference type="InterPro" id="IPR026444">
    <property type="entry name" value="Secre_tail"/>
</dbReference>
<feature type="chain" id="PRO_5006043241" description="Peptide-N-glycosidase F N-terminal domain-containing protein" evidence="3">
    <location>
        <begin position="23"/>
        <end position="828"/>
    </location>
</feature>
<dbReference type="Proteomes" id="UP000057981">
    <property type="component" value="Chromosome"/>
</dbReference>
<dbReference type="NCBIfam" id="TIGR04183">
    <property type="entry name" value="Por_Secre_tail"/>
    <property type="match status" value="1"/>
</dbReference>
<keyword evidence="2" id="KW-1015">Disulfide bond</keyword>
<name>A0A0P0D3H4_9FLAO</name>
<evidence type="ECO:0000256" key="2">
    <source>
        <dbReference type="ARBA" id="ARBA00023157"/>
    </source>
</evidence>
<feature type="signal peptide" evidence="3">
    <location>
        <begin position="1"/>
        <end position="22"/>
    </location>
</feature>
<evidence type="ECO:0000313" key="6">
    <source>
        <dbReference type="EMBL" id="ALJ05507.1"/>
    </source>
</evidence>
<dbReference type="Gene3D" id="2.60.120.230">
    <property type="match status" value="2"/>
</dbReference>
<reference evidence="6 7" key="1">
    <citation type="submission" date="2015-10" db="EMBL/GenBank/DDBJ databases">
        <authorList>
            <person name="Gilbert D.G."/>
        </authorList>
    </citation>
    <scope>NUCLEOTIDE SEQUENCE [LARGE SCALE GENOMIC DNA]</scope>
    <source>
        <strain evidence="7">HZ-22</strain>
    </source>
</reference>
<evidence type="ECO:0008006" key="8">
    <source>
        <dbReference type="Google" id="ProtNLM"/>
    </source>
</evidence>
<accession>A0A0P0D3H4</accession>
<dbReference type="AlphaFoldDB" id="A0A0P0D3H4"/>
<evidence type="ECO:0000256" key="1">
    <source>
        <dbReference type="ARBA" id="ARBA00022729"/>
    </source>
</evidence>
<dbReference type="Pfam" id="PF09113">
    <property type="entry name" value="N-glycanase_C"/>
    <property type="match status" value="1"/>
</dbReference>
<organism evidence="6 7">
    <name type="scientific">Pseudalgibacter alginicilyticus</name>
    <dbReference type="NCBI Taxonomy" id="1736674"/>
    <lineage>
        <taxon>Bacteria</taxon>
        <taxon>Pseudomonadati</taxon>
        <taxon>Bacteroidota</taxon>
        <taxon>Flavobacteriia</taxon>
        <taxon>Flavobacteriales</taxon>
        <taxon>Flavobacteriaceae</taxon>
        <taxon>Pseudalgibacter</taxon>
    </lineage>
</organism>
<dbReference type="InterPro" id="IPR015197">
    <property type="entry name" value="PngaseF_C"/>
</dbReference>
<evidence type="ECO:0000259" key="4">
    <source>
        <dbReference type="Pfam" id="PF09113"/>
    </source>
</evidence>
<dbReference type="STRING" id="1736674.APS56_10415"/>
<dbReference type="InterPro" id="IPR014784">
    <property type="entry name" value="Cu2_ascorb_mOase-like_C"/>
</dbReference>
<dbReference type="GO" id="GO:0016715">
    <property type="term" value="F:oxidoreductase activity, acting on paired donors, with incorporation or reduction of molecular oxygen, reduced ascorbate as one donor, and incorporation of one atom of oxygen"/>
    <property type="evidence" value="ECO:0007669"/>
    <property type="project" value="InterPro"/>
</dbReference>
<dbReference type="EMBL" id="CP012898">
    <property type="protein sequence ID" value="ALJ05507.1"/>
    <property type="molecule type" value="Genomic_DNA"/>
</dbReference>
<proteinExistence type="predicted"/>
<sequence length="828" mass="91075">MKKLLQNLMSTILFVSTTVAFGQASFNFINKPAEFHPDGTLAATEPMVFEFSNVPNDADNLISLRFYLYPNGLSTIDTAGNPIDDGVNWTGGDDKMNLLMGLLNDADVNNGFYKTETVDNGDGTFTKTYTVFNVSNDGTNDTYKNGGIVDGAHYAPIIRVIHANGQPRYNNSGQLGMGNGNNPLIVDQATLDQSPDIIATHFAFSYYPPEENDTTGNGEFPHITANASIDLVGSGGDIEYQILTFNPVSKQATNADPFTVSATSSSGLTDITYSVESGPATINGNIVTLTGTVGTVTLKAAQAGNENYYPAQTFLQFEVIDLSTFSPIVSTRLTEDYPIEMPAFYAYPIYVTSEIEEADFITINSIEITVDGTAIPVVSENNLHYALWTPDTYGSHIINITAYGSNGVNTTITKTIEVTDVIATQNVQTIKDAIIEINSTIRQWHYGTYTMPQHIGSYDQIIGNLLVECPSISGGCDDWDRRAFIDVMGPDGNWIQIIRYITPYGVGCNHTIDLTDYASLLQGEVEFRMYIDTWGTGGWQISLDFDFHQGTPQYLYSNVDELWDGSWDLGNPNDLQPVPIANYTYNNNVLSSHLRLSTTGHGWGSNNSQNAAEFYNATNYIDVDGVLNYTQNLWNNCDPNPDNCTGQRGTWYHSRAGWCPGAIAHPDIVDMTSHIVNGTVDFSYRFDPTYIDFCHPNNPECITGVTCSDCNDAYKAQYYIDAQLINFSNTPLIQGTLDIEEINNVADYKLQAYPNPSNGIFKISTSATIGKSVMQIVTISGEVLKTYYFDSAEELNNYTFNLSSIAKGLYFVSIENNAGQGNLKLIMK</sequence>
<dbReference type="SUPFAM" id="SSF49742">
    <property type="entry name" value="PHM/PNGase F"/>
    <property type="match status" value="2"/>
</dbReference>